<evidence type="ECO:0000256" key="4">
    <source>
        <dbReference type="ARBA" id="ARBA00023136"/>
    </source>
</evidence>
<keyword evidence="2 5" id="KW-0812">Transmembrane</keyword>
<dbReference type="AlphaFoldDB" id="A0A3M0A5R3"/>
<name>A0A3M0A5R3_9GAMM</name>
<dbReference type="PANTHER" id="PTHR30249:SF0">
    <property type="entry name" value="PLASTIDAL GLYCOLATE_GLYCERATE TRANSLOCATOR 1, CHLOROPLASTIC"/>
    <property type="match status" value="1"/>
</dbReference>
<dbReference type="PANTHER" id="PTHR30249">
    <property type="entry name" value="PUTATIVE SEROTONIN TRANSPORTER"/>
    <property type="match status" value="1"/>
</dbReference>
<keyword evidence="4 5" id="KW-0472">Membrane</keyword>
<feature type="transmembrane region" description="Helical" evidence="5">
    <location>
        <begin position="37"/>
        <end position="58"/>
    </location>
</feature>
<gene>
    <name evidence="6" type="ORF">DFR27_2188</name>
</gene>
<accession>A0A3M0A5R3</accession>
<dbReference type="EMBL" id="REFJ01000005">
    <property type="protein sequence ID" value="RMA78849.1"/>
    <property type="molecule type" value="Genomic_DNA"/>
</dbReference>
<feature type="transmembrane region" description="Helical" evidence="5">
    <location>
        <begin position="94"/>
        <end position="115"/>
    </location>
</feature>
<sequence length="234" mass="24822">MMSWLLAGSTILALVVCYRFTLWAYRRSGAMPLLHPVFSLSAIVFAILILTPLSYVQFMEGGQYLLRCLELAIVALALPIYRSIRQLASGFARLAAGLALCSILLGMLAIGPLPWMGIDEAVWLSLAPKSVTTPVAYTLAEMMGALAPISALSVSITGAMGAFLGPYVLAKLAVEDPVVRGLSQGLTAHAFATAKLLENNPVEAGFSALGMGLNAIMTALWLPLAFAAFRAFSL</sequence>
<comment type="subcellular location">
    <subcellularLocation>
        <location evidence="1">Membrane</location>
        <topology evidence="1">Multi-pass membrane protein</topology>
    </subcellularLocation>
</comment>
<feature type="transmembrane region" description="Helical" evidence="5">
    <location>
        <begin position="206"/>
        <end position="229"/>
    </location>
</feature>
<protein>
    <submittedName>
        <fullName evidence="6">Putative effector of murein hydrolase</fullName>
    </submittedName>
</protein>
<evidence type="ECO:0000313" key="6">
    <source>
        <dbReference type="EMBL" id="RMA78849.1"/>
    </source>
</evidence>
<evidence type="ECO:0000256" key="3">
    <source>
        <dbReference type="ARBA" id="ARBA00022989"/>
    </source>
</evidence>
<evidence type="ECO:0000256" key="5">
    <source>
        <dbReference type="SAM" id="Phobius"/>
    </source>
</evidence>
<comment type="caution">
    <text evidence="6">The sequence shown here is derived from an EMBL/GenBank/DDBJ whole genome shotgun (WGS) entry which is preliminary data.</text>
</comment>
<organism evidence="6 7">
    <name type="scientific">Umboniibacter marinipuniceus</name>
    <dbReference type="NCBI Taxonomy" id="569599"/>
    <lineage>
        <taxon>Bacteria</taxon>
        <taxon>Pseudomonadati</taxon>
        <taxon>Pseudomonadota</taxon>
        <taxon>Gammaproteobacteria</taxon>
        <taxon>Cellvibrionales</taxon>
        <taxon>Cellvibrionaceae</taxon>
        <taxon>Umboniibacter</taxon>
    </lineage>
</organism>
<evidence type="ECO:0000256" key="1">
    <source>
        <dbReference type="ARBA" id="ARBA00004141"/>
    </source>
</evidence>
<keyword evidence="7" id="KW-1185">Reference proteome</keyword>
<dbReference type="OrthoDB" id="9811701at2"/>
<keyword evidence="6" id="KW-0378">Hydrolase</keyword>
<dbReference type="GO" id="GO:0016020">
    <property type="term" value="C:membrane"/>
    <property type="evidence" value="ECO:0007669"/>
    <property type="project" value="UniProtKB-SubCell"/>
</dbReference>
<evidence type="ECO:0000313" key="7">
    <source>
        <dbReference type="Proteomes" id="UP000267187"/>
    </source>
</evidence>
<proteinExistence type="predicted"/>
<feature type="transmembrane region" description="Helical" evidence="5">
    <location>
        <begin position="146"/>
        <end position="169"/>
    </location>
</feature>
<feature type="transmembrane region" description="Helical" evidence="5">
    <location>
        <begin position="64"/>
        <end position="82"/>
    </location>
</feature>
<dbReference type="GO" id="GO:0016787">
    <property type="term" value="F:hydrolase activity"/>
    <property type="evidence" value="ECO:0007669"/>
    <property type="project" value="UniProtKB-KW"/>
</dbReference>
<keyword evidence="3 5" id="KW-1133">Transmembrane helix</keyword>
<evidence type="ECO:0000256" key="2">
    <source>
        <dbReference type="ARBA" id="ARBA00022692"/>
    </source>
</evidence>
<reference evidence="6 7" key="1">
    <citation type="submission" date="2018-10" db="EMBL/GenBank/DDBJ databases">
        <title>Genomic Encyclopedia of Type Strains, Phase IV (KMG-IV): sequencing the most valuable type-strain genomes for metagenomic binning, comparative biology and taxonomic classification.</title>
        <authorList>
            <person name="Goeker M."/>
        </authorList>
    </citation>
    <scope>NUCLEOTIDE SEQUENCE [LARGE SCALE GENOMIC DNA]</scope>
    <source>
        <strain evidence="6 7">DSM 25080</strain>
    </source>
</reference>
<feature type="transmembrane region" description="Helical" evidence="5">
    <location>
        <begin position="6"/>
        <end position="25"/>
    </location>
</feature>
<dbReference type="RefSeq" id="WP_121877486.1">
    <property type="nucleotide sequence ID" value="NZ_REFJ01000005.1"/>
</dbReference>
<dbReference type="Proteomes" id="UP000267187">
    <property type="component" value="Unassembled WGS sequence"/>
</dbReference>
<dbReference type="InterPro" id="IPR007300">
    <property type="entry name" value="CidB/LrgB"/>
</dbReference>
<dbReference type="Pfam" id="PF04172">
    <property type="entry name" value="LrgB"/>
    <property type="match status" value="1"/>
</dbReference>